<feature type="domain" description="DUF4365" evidence="1">
    <location>
        <begin position="5"/>
        <end position="134"/>
    </location>
</feature>
<keyword evidence="3" id="KW-1185">Reference proteome</keyword>
<comment type="caution">
    <text evidence="2">The sequence shown here is derived from an EMBL/GenBank/DDBJ whole genome shotgun (WGS) entry which is preliminary data.</text>
</comment>
<dbReference type="EMBL" id="BMXL01000002">
    <property type="protein sequence ID" value="GHD17002.1"/>
    <property type="molecule type" value="Genomic_DNA"/>
</dbReference>
<sequence length="143" mass="16076">MAKPVPDCDGIDLTIGYPGRLGHLRHPAIQVQVKSWSVPAGSRDHWNYNGLSERQFNTLAGRGFRVPRFLVLVVVPSEQFDYAHADHARLQLSHAAYWASFHNHALVKADSGTRRHRVEVPKDNLLTPKVLHDLLVFDPEAEG</sequence>
<gene>
    <name evidence="2" type="ORF">GCM10007147_05700</name>
</gene>
<reference evidence="2 3" key="1">
    <citation type="journal article" date="2014" name="Int. J. Syst. Evol. Microbiol.">
        <title>Complete genome sequence of Corynebacterium casei LMG S-19264T (=DSM 44701T), isolated from a smear-ripened cheese.</title>
        <authorList>
            <consortium name="US DOE Joint Genome Institute (JGI-PGF)"/>
            <person name="Walter F."/>
            <person name="Albersmeier A."/>
            <person name="Kalinowski J."/>
            <person name="Ruckert C."/>
        </authorList>
    </citation>
    <scope>NUCLEOTIDE SEQUENCE [LARGE SCALE GENOMIC DNA]</scope>
    <source>
        <strain evidence="2 3">KCTC 19473</strain>
    </source>
</reference>
<organism evidence="2 3">
    <name type="scientific">Nocardiopsis kunsanensis</name>
    <dbReference type="NCBI Taxonomy" id="141693"/>
    <lineage>
        <taxon>Bacteria</taxon>
        <taxon>Bacillati</taxon>
        <taxon>Actinomycetota</taxon>
        <taxon>Actinomycetes</taxon>
        <taxon>Streptosporangiales</taxon>
        <taxon>Nocardiopsidaceae</taxon>
        <taxon>Nocardiopsis</taxon>
    </lineage>
</organism>
<evidence type="ECO:0000313" key="3">
    <source>
        <dbReference type="Proteomes" id="UP000654947"/>
    </source>
</evidence>
<name>A0A919CEX9_9ACTN</name>
<evidence type="ECO:0000313" key="2">
    <source>
        <dbReference type="EMBL" id="GHD17002.1"/>
    </source>
</evidence>
<dbReference type="Pfam" id="PF14280">
    <property type="entry name" value="DUF4365"/>
    <property type="match status" value="1"/>
</dbReference>
<dbReference type="InterPro" id="IPR025375">
    <property type="entry name" value="DUF4365"/>
</dbReference>
<dbReference type="AlphaFoldDB" id="A0A919CEX9"/>
<dbReference type="Proteomes" id="UP000654947">
    <property type="component" value="Unassembled WGS sequence"/>
</dbReference>
<accession>A0A919CEX9</accession>
<protein>
    <recommendedName>
        <fullName evidence="1">DUF4365 domain-containing protein</fullName>
    </recommendedName>
</protein>
<proteinExistence type="predicted"/>
<evidence type="ECO:0000259" key="1">
    <source>
        <dbReference type="Pfam" id="PF14280"/>
    </source>
</evidence>